<keyword evidence="5" id="KW-1185">Reference proteome</keyword>
<dbReference type="InterPro" id="IPR000195">
    <property type="entry name" value="Rab-GAP-TBC_dom"/>
</dbReference>
<dbReference type="Proteomes" id="UP001626550">
    <property type="component" value="Unassembled WGS sequence"/>
</dbReference>
<feature type="region of interest" description="Disordered" evidence="2">
    <location>
        <begin position="204"/>
        <end position="319"/>
    </location>
</feature>
<dbReference type="SMART" id="SM00164">
    <property type="entry name" value="TBC"/>
    <property type="match status" value="1"/>
</dbReference>
<comment type="caution">
    <text evidence="4">The sequence shown here is derived from an EMBL/GenBank/DDBJ whole genome shotgun (WGS) entry which is preliminary data.</text>
</comment>
<reference evidence="4 5" key="1">
    <citation type="submission" date="2024-11" db="EMBL/GenBank/DDBJ databases">
        <title>Adaptive evolution of stress response genes in parasites aligns with host niche diversity.</title>
        <authorList>
            <person name="Hahn C."/>
            <person name="Resl P."/>
        </authorList>
    </citation>
    <scope>NUCLEOTIDE SEQUENCE [LARGE SCALE GENOMIC DNA]</scope>
    <source>
        <strain evidence="4">EGGRZ-B1_66</strain>
        <tissue evidence="4">Body</tissue>
    </source>
</reference>
<dbReference type="PANTHER" id="PTHR22957:SF502">
    <property type="entry name" value="SMALL G PROTEIN SIGNALING MODULATOR 2-RELATED"/>
    <property type="match status" value="1"/>
</dbReference>
<dbReference type="Gene3D" id="1.10.472.80">
    <property type="entry name" value="Ypt/Rab-GAP domain of gyp1p, domain 3"/>
    <property type="match status" value="1"/>
</dbReference>
<dbReference type="PANTHER" id="PTHR22957">
    <property type="entry name" value="TBC1 DOMAIN FAMILY MEMBER GTPASE-ACTIVATING PROTEIN"/>
    <property type="match status" value="1"/>
</dbReference>
<feature type="domain" description="Rab-GAP TBC" evidence="3">
    <location>
        <begin position="48"/>
        <end position="525"/>
    </location>
</feature>
<dbReference type="PROSITE" id="PS50086">
    <property type="entry name" value="TBC_RABGAP"/>
    <property type="match status" value="1"/>
</dbReference>
<feature type="compositionally biased region" description="Polar residues" evidence="2">
    <location>
        <begin position="251"/>
        <end position="294"/>
    </location>
</feature>
<accession>A0ABD2QHV7</accession>
<dbReference type="InterPro" id="IPR035969">
    <property type="entry name" value="Rab-GAP_TBC_sf"/>
</dbReference>
<keyword evidence="1" id="KW-0343">GTPase activation</keyword>
<dbReference type="Gene3D" id="1.10.8.270">
    <property type="entry name" value="putative rabgap domain of human tbc1 domain family member 14 like domains"/>
    <property type="match status" value="1"/>
</dbReference>
<evidence type="ECO:0000313" key="4">
    <source>
        <dbReference type="EMBL" id="KAL3318311.1"/>
    </source>
</evidence>
<evidence type="ECO:0000256" key="1">
    <source>
        <dbReference type="ARBA" id="ARBA00022468"/>
    </source>
</evidence>
<sequence>MRERLSKLVSTTMVYLDQPELVDSPLSKTKWNAIESDQELLRWIYFAGCEHELRNEIWPVLLGLQSFKASAKEKQSLDQEMRVHYEEVLCEWLPVQTIVEQREKDAHIHRISMLVSASPILFPILQKRQEGNHRCPTSFDSGQATMDEQVTPDAFANNNPFKGINSDIFSDFWINFRTKVTGSSPPPNNQPVSFPSTSYSLLQLSQTTKSEDKENDELTELRPSQGTRSDGEEELDEQEVPLTPKNIVGSAVTSPSQNSFVSAQSSARTNNSTATDEFQTPCSSMTQTYDNSANSTTFEEEDDDTSSQSSLLSGPSVRRKSSRFSRKQLAGVSYPNEILDAFAINLHRIDKDVARCDRNYAFYGTNKHSSSTPGAIDDTGERNLHKLRNVMCTWVWQHMDTGYVQGMCDLLAPLLVVLQEEHLAHACFTRLMCWMLSNFPQASSGSSGIVPRENLTPRPFATDDLSSRPRKLQRLLLDPTLFEHLSQNCEQGQFYFCYRWFLLDFKREFQYKDIFTIWETIWAARLLGLCDYFNLFIALAIIQYYRDLVLCYDMDFTDIIKFFNERAEHHDVEKILTMARNLVYHLQTLLTEE</sequence>
<dbReference type="EMBL" id="JBJKFK010000260">
    <property type="protein sequence ID" value="KAL3318311.1"/>
    <property type="molecule type" value="Genomic_DNA"/>
</dbReference>
<dbReference type="AlphaFoldDB" id="A0ABD2QHV7"/>
<gene>
    <name evidence="4" type="primary">SGSM1</name>
    <name evidence="4" type="ORF">Ciccas_003038</name>
</gene>
<evidence type="ECO:0000259" key="3">
    <source>
        <dbReference type="PROSITE" id="PS50086"/>
    </source>
</evidence>
<organism evidence="4 5">
    <name type="scientific">Cichlidogyrus casuarinus</name>
    <dbReference type="NCBI Taxonomy" id="1844966"/>
    <lineage>
        <taxon>Eukaryota</taxon>
        <taxon>Metazoa</taxon>
        <taxon>Spiralia</taxon>
        <taxon>Lophotrochozoa</taxon>
        <taxon>Platyhelminthes</taxon>
        <taxon>Monogenea</taxon>
        <taxon>Monopisthocotylea</taxon>
        <taxon>Dactylogyridea</taxon>
        <taxon>Ancyrocephalidae</taxon>
        <taxon>Cichlidogyrus</taxon>
    </lineage>
</organism>
<evidence type="ECO:0000313" key="5">
    <source>
        <dbReference type="Proteomes" id="UP001626550"/>
    </source>
</evidence>
<dbReference type="GO" id="GO:0005096">
    <property type="term" value="F:GTPase activator activity"/>
    <property type="evidence" value="ECO:0007669"/>
    <property type="project" value="UniProtKB-KW"/>
</dbReference>
<evidence type="ECO:0000256" key="2">
    <source>
        <dbReference type="SAM" id="MobiDB-lite"/>
    </source>
</evidence>
<dbReference type="Pfam" id="PF00566">
    <property type="entry name" value="RabGAP-TBC"/>
    <property type="match status" value="1"/>
</dbReference>
<name>A0ABD2QHV7_9PLAT</name>
<protein>
    <submittedName>
        <fullName evidence="4">Small G protein signaling modulator 1</fullName>
    </submittedName>
</protein>
<dbReference type="SUPFAM" id="SSF47923">
    <property type="entry name" value="Ypt/Rab-GAP domain of gyp1p"/>
    <property type="match status" value="2"/>
</dbReference>
<proteinExistence type="predicted"/>